<sequence>MLWTVNGSVKLKHVLIGRRVDVHTDHRLLETLFKRPLNKVPPRLQRIMLAVQAFVNEPVEKEFYTLNKEVICQVNALIENSSVADRILDKIKNETCKDTELIELLKDTSPQDGQIITLTRDDAWLGLLKYRNTSKKHIPSPAQLLYSRNLKTRIPIRSKDLKPKVYQLLKKFVRHQDTVNKYYDKRTRPLQPLSEGQDIRFQTH</sequence>
<comment type="caution">
    <text evidence="1">The sequence shown here is derived from an EMBL/GenBank/DDBJ whole genome shotgun (WGS) entry which is preliminary data.</text>
</comment>
<proteinExistence type="predicted"/>
<evidence type="ECO:0000313" key="1">
    <source>
        <dbReference type="EMBL" id="KAF2886794.1"/>
    </source>
</evidence>
<dbReference type="OrthoDB" id="2286242at2759"/>
<dbReference type="AlphaFoldDB" id="A0A8K0CGA5"/>
<evidence type="ECO:0008006" key="3">
    <source>
        <dbReference type="Google" id="ProtNLM"/>
    </source>
</evidence>
<dbReference type="EMBL" id="VTPC01086398">
    <property type="protein sequence ID" value="KAF2886794.1"/>
    <property type="molecule type" value="Genomic_DNA"/>
</dbReference>
<keyword evidence="2" id="KW-1185">Reference proteome</keyword>
<accession>A0A8K0CGA5</accession>
<gene>
    <name evidence="1" type="ORF">ILUMI_19379</name>
</gene>
<dbReference type="Proteomes" id="UP000801492">
    <property type="component" value="Unassembled WGS sequence"/>
</dbReference>
<name>A0A8K0CGA5_IGNLU</name>
<evidence type="ECO:0000313" key="2">
    <source>
        <dbReference type="Proteomes" id="UP000801492"/>
    </source>
</evidence>
<reference evidence="1" key="1">
    <citation type="submission" date="2019-08" db="EMBL/GenBank/DDBJ databases">
        <title>The genome of the North American firefly Photinus pyralis.</title>
        <authorList>
            <consortium name="Photinus pyralis genome working group"/>
            <person name="Fallon T.R."/>
            <person name="Sander Lower S.E."/>
            <person name="Weng J.-K."/>
        </authorList>
    </citation>
    <scope>NUCLEOTIDE SEQUENCE</scope>
    <source>
        <strain evidence="1">TRF0915ILg1</strain>
        <tissue evidence="1">Whole body</tissue>
    </source>
</reference>
<organism evidence="1 2">
    <name type="scientific">Ignelater luminosus</name>
    <name type="common">Cucubano</name>
    <name type="synonym">Pyrophorus luminosus</name>
    <dbReference type="NCBI Taxonomy" id="2038154"/>
    <lineage>
        <taxon>Eukaryota</taxon>
        <taxon>Metazoa</taxon>
        <taxon>Ecdysozoa</taxon>
        <taxon>Arthropoda</taxon>
        <taxon>Hexapoda</taxon>
        <taxon>Insecta</taxon>
        <taxon>Pterygota</taxon>
        <taxon>Neoptera</taxon>
        <taxon>Endopterygota</taxon>
        <taxon>Coleoptera</taxon>
        <taxon>Polyphaga</taxon>
        <taxon>Elateriformia</taxon>
        <taxon>Elateroidea</taxon>
        <taxon>Elateridae</taxon>
        <taxon>Agrypninae</taxon>
        <taxon>Pyrophorini</taxon>
        <taxon>Ignelater</taxon>
    </lineage>
</organism>
<protein>
    <recommendedName>
        <fullName evidence="3">Reverse transcriptase RNase H-like domain-containing protein</fullName>
    </recommendedName>
</protein>